<reference evidence="5" key="2">
    <citation type="journal article" date="2017" name="J. Med. Entomol.">
        <title>Transcriptome Analysis of the Triatoma infestans (Hemiptera: Reduviidae) Integument.</title>
        <authorList>
            <person name="Calderon-Fernandez G.M."/>
            <person name="Moriconi D.E."/>
            <person name="Dulbecco A.B."/>
            <person name="Juarez M.P."/>
        </authorList>
    </citation>
    <scope>NUCLEOTIDE SEQUENCE</scope>
    <source>
        <strain evidence="5">Int1</strain>
        <tissue evidence="5">Integument</tissue>
    </source>
</reference>
<organism evidence="5">
    <name type="scientific">Triatoma infestans</name>
    <name type="common">Assassin bug</name>
    <dbReference type="NCBI Taxonomy" id="30076"/>
    <lineage>
        <taxon>Eukaryota</taxon>
        <taxon>Metazoa</taxon>
        <taxon>Ecdysozoa</taxon>
        <taxon>Arthropoda</taxon>
        <taxon>Hexapoda</taxon>
        <taxon>Insecta</taxon>
        <taxon>Pterygota</taxon>
        <taxon>Neoptera</taxon>
        <taxon>Paraneoptera</taxon>
        <taxon>Hemiptera</taxon>
        <taxon>Heteroptera</taxon>
        <taxon>Panheteroptera</taxon>
        <taxon>Cimicomorpha</taxon>
        <taxon>Reduviidae</taxon>
        <taxon>Triatominae</taxon>
        <taxon>Triatoma</taxon>
    </lineage>
</organism>
<dbReference type="Pfam" id="PF00588">
    <property type="entry name" value="SpoU_methylase"/>
    <property type="match status" value="1"/>
</dbReference>
<proteinExistence type="inferred from homology"/>
<dbReference type="InterPro" id="IPR001537">
    <property type="entry name" value="SpoU_MeTrfase"/>
</dbReference>
<evidence type="ECO:0000313" key="5">
    <source>
        <dbReference type="EMBL" id="JAS00042.1"/>
    </source>
</evidence>
<dbReference type="SMART" id="SM00967">
    <property type="entry name" value="SpoU_sub_bind"/>
    <property type="match status" value="1"/>
</dbReference>
<dbReference type="InterPro" id="IPR029026">
    <property type="entry name" value="tRNA_m1G_MTases_N"/>
</dbReference>
<dbReference type="PANTHER" id="PTHR43191">
    <property type="entry name" value="RRNA METHYLTRANSFERASE 3"/>
    <property type="match status" value="1"/>
</dbReference>
<keyword evidence="2 5" id="KW-0489">Methyltransferase</keyword>
<dbReference type="InterPro" id="IPR029064">
    <property type="entry name" value="Ribosomal_eL30-like_sf"/>
</dbReference>
<dbReference type="GO" id="GO:0003723">
    <property type="term" value="F:RNA binding"/>
    <property type="evidence" value="ECO:0007669"/>
    <property type="project" value="InterPro"/>
</dbReference>
<dbReference type="Gene3D" id="3.30.1330.30">
    <property type="match status" value="1"/>
</dbReference>
<evidence type="ECO:0000256" key="2">
    <source>
        <dbReference type="ARBA" id="ARBA00022603"/>
    </source>
</evidence>
<dbReference type="AlphaFoldDB" id="A0A161MZV4"/>
<accession>A0A161MZV4</accession>
<name>A0A161MZV4_TRIIF</name>
<dbReference type="GO" id="GO:0005737">
    <property type="term" value="C:cytoplasm"/>
    <property type="evidence" value="ECO:0007669"/>
    <property type="project" value="UniProtKB-ARBA"/>
</dbReference>
<sequence>MLNMKVLNLFKMVKFNTPLARTFCQLKGELQMEKPMKYNIKRLDYEDKLFSQAMLKVKSKKHRIKSGLIALEGKRLIQDALKANIHPEMIFYSRRKDIEELTHLNEEVKLYKLPYKDMQLWSDLTTCPGIVAFCKKPEQILNNNENSLPVTVVCDQVREPGNLGAIIRCAAAAGIQKVLLTKGCVDHWDSKVLRGASGAHFHLPVFDEMTWDNFTTQFNSKNNIKFLLAVNQPSTIETP</sequence>
<protein>
    <submittedName>
        <fullName evidence="5">Rrna methyltransferase mitochondrial</fullName>
    </submittedName>
</protein>
<dbReference type="SUPFAM" id="SSF75217">
    <property type="entry name" value="alpha/beta knot"/>
    <property type="match status" value="1"/>
</dbReference>
<reference evidence="5" key="1">
    <citation type="submission" date="2016-04" db="EMBL/GenBank/DDBJ databases">
        <authorList>
            <person name="Calderon-Fernandez G.M.Sr."/>
        </authorList>
    </citation>
    <scope>NUCLEOTIDE SEQUENCE</scope>
    <source>
        <strain evidence="5">Int1</strain>
        <tissue evidence="5">Integument</tissue>
    </source>
</reference>
<evidence type="ECO:0000259" key="4">
    <source>
        <dbReference type="SMART" id="SM00967"/>
    </source>
</evidence>
<dbReference type="InterPro" id="IPR013123">
    <property type="entry name" value="SpoU_subst-bd"/>
</dbReference>
<dbReference type="GO" id="GO:0032259">
    <property type="term" value="P:methylation"/>
    <property type="evidence" value="ECO:0007669"/>
    <property type="project" value="UniProtKB-KW"/>
</dbReference>
<dbReference type="InterPro" id="IPR029028">
    <property type="entry name" value="Alpha/beta_knot_MTases"/>
</dbReference>
<comment type="similarity">
    <text evidence="1">Belongs to the class IV-like SAM-binding methyltransferase superfamily. RNA methyltransferase TrmH family.</text>
</comment>
<keyword evidence="3 5" id="KW-0808">Transferase</keyword>
<dbReference type="PANTHER" id="PTHR43191:SF2">
    <property type="entry name" value="RRNA METHYLTRANSFERASE 3, MITOCHONDRIAL"/>
    <property type="match status" value="1"/>
</dbReference>
<dbReference type="Gene3D" id="3.40.1280.10">
    <property type="match status" value="1"/>
</dbReference>
<dbReference type="InterPro" id="IPR051259">
    <property type="entry name" value="rRNA_Methyltransferase"/>
</dbReference>
<dbReference type="GO" id="GO:0006396">
    <property type="term" value="P:RNA processing"/>
    <property type="evidence" value="ECO:0007669"/>
    <property type="project" value="InterPro"/>
</dbReference>
<dbReference type="SUPFAM" id="SSF55315">
    <property type="entry name" value="L30e-like"/>
    <property type="match status" value="1"/>
</dbReference>
<dbReference type="Pfam" id="PF22435">
    <property type="entry name" value="MRM3-like_sub_bind"/>
    <property type="match status" value="1"/>
</dbReference>
<dbReference type="EMBL" id="GEMB01003169">
    <property type="protein sequence ID" value="JAS00042.1"/>
    <property type="molecule type" value="Transcribed_RNA"/>
</dbReference>
<dbReference type="InterPro" id="IPR053888">
    <property type="entry name" value="MRM3-like_sub_bind"/>
</dbReference>
<dbReference type="GO" id="GO:0008173">
    <property type="term" value="F:RNA methyltransferase activity"/>
    <property type="evidence" value="ECO:0007669"/>
    <property type="project" value="InterPro"/>
</dbReference>
<feature type="domain" description="RNA 2-O ribose methyltransferase substrate binding" evidence="4">
    <location>
        <begin position="70"/>
        <end position="140"/>
    </location>
</feature>
<evidence type="ECO:0000256" key="3">
    <source>
        <dbReference type="ARBA" id="ARBA00022679"/>
    </source>
</evidence>
<feature type="non-terminal residue" evidence="5">
    <location>
        <position position="239"/>
    </location>
</feature>
<evidence type="ECO:0000256" key="1">
    <source>
        <dbReference type="ARBA" id="ARBA00007228"/>
    </source>
</evidence>